<dbReference type="FunFam" id="3.30.1390.20:FF:000003">
    <property type="entry name" value="60S ribosomal protein L7"/>
    <property type="match status" value="1"/>
</dbReference>
<gene>
    <name evidence="7" type="ORF">AFUB_099140</name>
</gene>
<reference evidence="7 8" key="1">
    <citation type="journal article" date="2008" name="PLoS Genet.">
        <title>Genomic islands in the pathogenic filamentous fungus Aspergillus fumigatus.</title>
        <authorList>
            <person name="Fedorova N.D."/>
            <person name="Khaldi N."/>
            <person name="Joardar V.S."/>
            <person name="Maiti R."/>
            <person name="Amedeo P."/>
            <person name="Anderson M.J."/>
            <person name="Crabtree J."/>
            <person name="Silva J.C."/>
            <person name="Badger J.H."/>
            <person name="Albarraq A."/>
            <person name="Angiuoli S."/>
            <person name="Bussey H."/>
            <person name="Bowyer P."/>
            <person name="Cotty P.J."/>
            <person name="Dyer P.S."/>
            <person name="Egan A."/>
            <person name="Galens K."/>
            <person name="Fraser-Liggett C.M."/>
            <person name="Haas B.J."/>
            <person name="Inman J.M."/>
            <person name="Kent R."/>
            <person name="Lemieux S."/>
            <person name="Malavazi I."/>
            <person name="Orvis J."/>
            <person name="Roemer T."/>
            <person name="Ronning C.M."/>
            <person name="Sundaram J.P."/>
            <person name="Sutton G."/>
            <person name="Turner G."/>
            <person name="Venter J.C."/>
            <person name="White O.R."/>
            <person name="Whitty B.R."/>
            <person name="Youngman P."/>
            <person name="Wolfe K.H."/>
            <person name="Goldman G.H."/>
            <person name="Wortman J.R."/>
            <person name="Jiang B."/>
            <person name="Denning D.W."/>
            <person name="Nierman W.C."/>
        </authorList>
    </citation>
    <scope>NUCLEOTIDE SEQUENCE [LARGE SCALE GENOMIC DNA]</scope>
    <source>
        <strain evidence="8">CBS 144.89 / FGSC A1163 / CEA10</strain>
    </source>
</reference>
<dbReference type="PROSITE" id="PS00634">
    <property type="entry name" value="RIBOSOMAL_L30"/>
    <property type="match status" value="1"/>
</dbReference>
<dbReference type="InterPro" id="IPR036919">
    <property type="entry name" value="Ribo_uL30_ferredoxin-like_sf"/>
</dbReference>
<evidence type="ECO:0000259" key="6">
    <source>
        <dbReference type="Pfam" id="PF08079"/>
    </source>
</evidence>
<sequence length="297" mass="34253">MAWGIEVESVVSLLLEKHCCELSCPPTVLRTDCQESVRTATTYLPERNAWASTVPTQDQVLVPETLLKKRKSQEQARAAAREEAQKRKEANKKKREAIFKRAEAYVKEYRDAEREKIRLARVARQQGNFYVPDEPKLAFVIRIKGINKIAPQPRKILQLLRLVQINNGTFVRLTKATQEMLTIINPYIAYGYPNLKSVRELIYKRGYGKVNKQRVPLTDNQVIEEALGKYGIVCMEDLIHEIYTVGPNFKQANNFLWPFKLSNPTGGFRTRKFKHYIEGGDTGNREENINALIRQMN</sequence>
<dbReference type="SUPFAM" id="SSF55129">
    <property type="entry name" value="Ribosomal protein L30p/L7e"/>
    <property type="match status" value="1"/>
</dbReference>
<dbReference type="Pfam" id="PF00327">
    <property type="entry name" value="Ribosomal_L30"/>
    <property type="match status" value="1"/>
</dbReference>
<dbReference type="InterPro" id="IPR005998">
    <property type="entry name" value="Ribosomal_uL30_euk"/>
</dbReference>
<evidence type="ECO:0000256" key="4">
    <source>
        <dbReference type="SAM" id="Coils"/>
    </source>
</evidence>
<dbReference type="Gene3D" id="3.30.1390.20">
    <property type="entry name" value="Ribosomal protein L30, ferredoxin-like fold domain"/>
    <property type="match status" value="2"/>
</dbReference>
<dbReference type="FunFam" id="3.30.1390.20:FF:000002">
    <property type="entry name" value="60S ribosomal protein L7"/>
    <property type="match status" value="1"/>
</dbReference>
<evidence type="ECO:0000256" key="1">
    <source>
        <dbReference type="ARBA" id="ARBA00007594"/>
    </source>
</evidence>
<dbReference type="PANTHER" id="PTHR11524">
    <property type="entry name" value="60S RIBOSOMAL PROTEIN L7"/>
    <property type="match status" value="1"/>
</dbReference>
<dbReference type="CDD" id="cd01657">
    <property type="entry name" value="Ribosomal_L7_archeal_euk"/>
    <property type="match status" value="1"/>
</dbReference>
<evidence type="ECO:0000256" key="2">
    <source>
        <dbReference type="ARBA" id="ARBA00022980"/>
    </source>
</evidence>
<dbReference type="PhylomeDB" id="B0YEG9"/>
<dbReference type="AlphaFoldDB" id="B0YEG9"/>
<accession>B0YEG9</accession>
<organism evidence="7 8">
    <name type="scientific">Aspergillus fumigatus (strain CBS 144.89 / FGSC A1163 / CEA10)</name>
    <name type="common">Neosartorya fumigata</name>
    <dbReference type="NCBI Taxonomy" id="451804"/>
    <lineage>
        <taxon>Eukaryota</taxon>
        <taxon>Fungi</taxon>
        <taxon>Dikarya</taxon>
        <taxon>Ascomycota</taxon>
        <taxon>Pezizomycotina</taxon>
        <taxon>Eurotiomycetes</taxon>
        <taxon>Eurotiomycetidae</taxon>
        <taxon>Eurotiales</taxon>
        <taxon>Aspergillaceae</taxon>
        <taxon>Aspergillus</taxon>
        <taxon>Aspergillus subgen. Fumigati</taxon>
    </lineage>
</organism>
<dbReference type="NCBIfam" id="TIGR01310">
    <property type="entry name" value="uL30_euk"/>
    <property type="match status" value="1"/>
</dbReference>
<dbReference type="InterPro" id="IPR035808">
    <property type="entry name" value="Ribosomal_uL30_euk_arc"/>
</dbReference>
<dbReference type="InterPro" id="IPR016082">
    <property type="entry name" value="Ribosomal_uL30_ferredoxin-like"/>
</dbReference>
<feature type="domain" description="Large ribosomal subunit protein uL30-like ferredoxin-like fold" evidence="5">
    <location>
        <begin position="138"/>
        <end position="188"/>
    </location>
</feature>
<feature type="coiled-coil region" evidence="4">
    <location>
        <begin position="70"/>
        <end position="115"/>
    </location>
</feature>
<dbReference type="InterPro" id="IPR039699">
    <property type="entry name" value="Ribosomal_uL30"/>
</dbReference>
<evidence type="ECO:0000259" key="5">
    <source>
        <dbReference type="Pfam" id="PF00327"/>
    </source>
</evidence>
<dbReference type="Proteomes" id="UP000001699">
    <property type="component" value="Unassembled WGS sequence"/>
</dbReference>
<dbReference type="PANTHER" id="PTHR11524:SF16">
    <property type="entry name" value="LARGE RIBOSOMAL SUBUNIT PROTEIN UL30"/>
    <property type="match status" value="1"/>
</dbReference>
<proteinExistence type="inferred from homology"/>
<dbReference type="InterPro" id="IPR012988">
    <property type="entry name" value="Ribosomal_uL30_N_euk"/>
</dbReference>
<keyword evidence="8" id="KW-1185">Reference proteome</keyword>
<dbReference type="OrthoDB" id="28644at2759"/>
<keyword evidence="3" id="KW-0687">Ribonucleoprotein</keyword>
<keyword evidence="2 7" id="KW-0689">Ribosomal protein</keyword>
<evidence type="ECO:0000313" key="8">
    <source>
        <dbReference type="Proteomes" id="UP000001699"/>
    </source>
</evidence>
<name>B0YEG9_ASPFC</name>
<evidence type="ECO:0000256" key="3">
    <source>
        <dbReference type="ARBA" id="ARBA00023274"/>
    </source>
</evidence>
<dbReference type="HOGENOM" id="CLU_055156_0_0_1"/>
<feature type="domain" description="Large ribosomal subunit protein uL30 N-terminal eukaryotes" evidence="6">
    <location>
        <begin position="62"/>
        <end position="133"/>
    </location>
</feature>
<dbReference type="EMBL" id="DS499603">
    <property type="protein sequence ID" value="EDP47313.1"/>
    <property type="molecule type" value="Genomic_DNA"/>
</dbReference>
<dbReference type="InterPro" id="IPR018038">
    <property type="entry name" value="Ribosomal_uL30_CS"/>
</dbReference>
<dbReference type="Pfam" id="PF08079">
    <property type="entry name" value="Ribosomal_L30_N"/>
    <property type="match status" value="1"/>
</dbReference>
<dbReference type="GO" id="GO:0000463">
    <property type="term" value="P:maturation of LSU-rRNA from tricistronic rRNA transcript (SSU-rRNA, 5.8S rRNA, LSU-rRNA)"/>
    <property type="evidence" value="ECO:0007669"/>
    <property type="project" value="TreeGrafter"/>
</dbReference>
<dbReference type="GO" id="GO:0003723">
    <property type="term" value="F:RNA binding"/>
    <property type="evidence" value="ECO:0007669"/>
    <property type="project" value="InterPro"/>
</dbReference>
<evidence type="ECO:0000313" key="7">
    <source>
        <dbReference type="EMBL" id="EDP47313.1"/>
    </source>
</evidence>
<keyword evidence="4" id="KW-0175">Coiled coil</keyword>
<dbReference type="GO" id="GO:0022625">
    <property type="term" value="C:cytosolic large ribosomal subunit"/>
    <property type="evidence" value="ECO:0007669"/>
    <property type="project" value="TreeGrafter"/>
</dbReference>
<protein>
    <submittedName>
        <fullName evidence="7">60S ribosomal protein L7</fullName>
    </submittedName>
</protein>
<comment type="similarity">
    <text evidence="1">Belongs to the universal ribosomal protein uL30 family.</text>
</comment>
<dbReference type="GO" id="GO:0003735">
    <property type="term" value="F:structural constituent of ribosome"/>
    <property type="evidence" value="ECO:0007669"/>
    <property type="project" value="TreeGrafter"/>
</dbReference>